<keyword evidence="5" id="KW-0418">Kinase</keyword>
<dbReference type="InterPro" id="IPR011009">
    <property type="entry name" value="Kinase-like_dom_sf"/>
</dbReference>
<dbReference type="Gene3D" id="3.30.200.20">
    <property type="entry name" value="Phosphorylase Kinase, domain 1"/>
    <property type="match status" value="1"/>
</dbReference>
<sequence>MSAPPVQATLDDFELGEEVAWGSLATIIDAIYKKNGKHYALKVLNKAQLVKKKVIRSALVEKDALIALGTRPQRHPGLVRLHHCFQDSLHLYFALDLATNGDMKVLVQKLGSISLDCARYYTAQLVDAVIFLHESGVAHRDIKPENILLNSEMRIMLADFGCSYIGKDMESEFLAKWPCRLFNRLEDIAPRTNTFVGTAAYISPELLSRSEANPTSPDIWAVGCTLFFFLYGTSPFTAATDYLTMKRVRALDYSLPPECDKGAADLMKELLVLDPMERIGVPPKSSSEKLRQHSFFVGTETSMPENDASPTTWSYINWQSLWKDSPPPIEVGPYRIRPHDASTTTEELWSGFESLQVNSD</sequence>
<dbReference type="Pfam" id="PF00069">
    <property type="entry name" value="Pkinase"/>
    <property type="match status" value="1"/>
</dbReference>
<feature type="domain" description="Protein kinase" evidence="9">
    <location>
        <begin position="13"/>
        <end position="296"/>
    </location>
</feature>
<evidence type="ECO:0000259" key="9">
    <source>
        <dbReference type="PROSITE" id="PS50011"/>
    </source>
</evidence>
<dbReference type="STRING" id="945553.A0A0D2P2Y7"/>
<dbReference type="GO" id="GO:0004674">
    <property type="term" value="F:protein serine/threonine kinase activity"/>
    <property type="evidence" value="ECO:0007669"/>
    <property type="project" value="UniProtKB-KW"/>
</dbReference>
<dbReference type="PROSITE" id="PS00108">
    <property type="entry name" value="PROTEIN_KINASE_ST"/>
    <property type="match status" value="1"/>
</dbReference>
<keyword evidence="6" id="KW-0067">ATP-binding</keyword>
<keyword evidence="4" id="KW-0547">Nucleotide-binding</keyword>
<dbReference type="OrthoDB" id="347657at2759"/>
<evidence type="ECO:0000256" key="1">
    <source>
        <dbReference type="ARBA" id="ARBA00012513"/>
    </source>
</evidence>
<dbReference type="PROSITE" id="PS50011">
    <property type="entry name" value="PROTEIN_KINASE_DOM"/>
    <property type="match status" value="1"/>
</dbReference>
<keyword evidence="2" id="KW-0723">Serine/threonine-protein kinase</keyword>
<evidence type="ECO:0000256" key="2">
    <source>
        <dbReference type="ARBA" id="ARBA00022527"/>
    </source>
</evidence>
<evidence type="ECO:0000313" key="11">
    <source>
        <dbReference type="Proteomes" id="UP000054270"/>
    </source>
</evidence>
<evidence type="ECO:0000256" key="5">
    <source>
        <dbReference type="ARBA" id="ARBA00022777"/>
    </source>
</evidence>
<dbReference type="Gene3D" id="1.10.510.10">
    <property type="entry name" value="Transferase(Phosphotransferase) domain 1"/>
    <property type="match status" value="1"/>
</dbReference>
<evidence type="ECO:0000313" key="10">
    <source>
        <dbReference type="EMBL" id="KJA23066.1"/>
    </source>
</evidence>
<dbReference type="SUPFAM" id="SSF56112">
    <property type="entry name" value="Protein kinase-like (PK-like)"/>
    <property type="match status" value="1"/>
</dbReference>
<dbReference type="EMBL" id="KN817545">
    <property type="protein sequence ID" value="KJA23066.1"/>
    <property type="molecule type" value="Genomic_DNA"/>
</dbReference>
<organism evidence="10 11">
    <name type="scientific">Hypholoma sublateritium (strain FD-334 SS-4)</name>
    <dbReference type="NCBI Taxonomy" id="945553"/>
    <lineage>
        <taxon>Eukaryota</taxon>
        <taxon>Fungi</taxon>
        <taxon>Dikarya</taxon>
        <taxon>Basidiomycota</taxon>
        <taxon>Agaricomycotina</taxon>
        <taxon>Agaricomycetes</taxon>
        <taxon>Agaricomycetidae</taxon>
        <taxon>Agaricales</taxon>
        <taxon>Agaricineae</taxon>
        <taxon>Strophariaceae</taxon>
        <taxon>Hypholoma</taxon>
    </lineage>
</organism>
<keyword evidence="3" id="KW-0808">Transferase</keyword>
<evidence type="ECO:0000256" key="6">
    <source>
        <dbReference type="ARBA" id="ARBA00022840"/>
    </source>
</evidence>
<gene>
    <name evidence="10" type="ORF">HYPSUDRAFT_1081404</name>
</gene>
<evidence type="ECO:0000256" key="8">
    <source>
        <dbReference type="ARBA" id="ARBA00048679"/>
    </source>
</evidence>
<dbReference type="InterPro" id="IPR000719">
    <property type="entry name" value="Prot_kinase_dom"/>
</dbReference>
<dbReference type="InterPro" id="IPR050236">
    <property type="entry name" value="Ser_Thr_kinase_AGC"/>
</dbReference>
<dbReference type="InterPro" id="IPR008271">
    <property type="entry name" value="Ser/Thr_kinase_AS"/>
</dbReference>
<proteinExistence type="predicted"/>
<dbReference type="GO" id="GO:0005524">
    <property type="term" value="F:ATP binding"/>
    <property type="evidence" value="ECO:0007669"/>
    <property type="project" value="UniProtKB-KW"/>
</dbReference>
<reference evidence="11" key="1">
    <citation type="submission" date="2014-04" db="EMBL/GenBank/DDBJ databases">
        <title>Evolutionary Origins and Diversification of the Mycorrhizal Mutualists.</title>
        <authorList>
            <consortium name="DOE Joint Genome Institute"/>
            <consortium name="Mycorrhizal Genomics Consortium"/>
            <person name="Kohler A."/>
            <person name="Kuo A."/>
            <person name="Nagy L.G."/>
            <person name="Floudas D."/>
            <person name="Copeland A."/>
            <person name="Barry K.W."/>
            <person name="Cichocki N."/>
            <person name="Veneault-Fourrey C."/>
            <person name="LaButti K."/>
            <person name="Lindquist E.A."/>
            <person name="Lipzen A."/>
            <person name="Lundell T."/>
            <person name="Morin E."/>
            <person name="Murat C."/>
            <person name="Riley R."/>
            <person name="Ohm R."/>
            <person name="Sun H."/>
            <person name="Tunlid A."/>
            <person name="Henrissat B."/>
            <person name="Grigoriev I.V."/>
            <person name="Hibbett D.S."/>
            <person name="Martin F."/>
        </authorList>
    </citation>
    <scope>NUCLEOTIDE SEQUENCE [LARGE SCALE GENOMIC DNA]</scope>
    <source>
        <strain evidence="11">FD-334 SS-4</strain>
    </source>
</reference>
<accession>A0A0D2P2Y7</accession>
<dbReference type="OMA" id="RYYAANL"/>
<keyword evidence="11" id="KW-1185">Reference proteome</keyword>
<dbReference type="Proteomes" id="UP000054270">
    <property type="component" value="Unassembled WGS sequence"/>
</dbReference>
<evidence type="ECO:0000256" key="7">
    <source>
        <dbReference type="ARBA" id="ARBA00047899"/>
    </source>
</evidence>
<dbReference type="AlphaFoldDB" id="A0A0D2P2Y7"/>
<dbReference type="PANTHER" id="PTHR24356:SF163">
    <property type="entry name" value="3-PHOSPHOINOSITIDE-DEPENDENT PROTEIN KINASE 1-RELATED"/>
    <property type="match status" value="1"/>
</dbReference>
<dbReference type="EC" id="2.7.11.1" evidence="1"/>
<dbReference type="PANTHER" id="PTHR24356">
    <property type="entry name" value="SERINE/THREONINE-PROTEIN KINASE"/>
    <property type="match status" value="1"/>
</dbReference>
<evidence type="ECO:0000256" key="3">
    <source>
        <dbReference type="ARBA" id="ARBA00022679"/>
    </source>
</evidence>
<evidence type="ECO:0000256" key="4">
    <source>
        <dbReference type="ARBA" id="ARBA00022741"/>
    </source>
</evidence>
<comment type="catalytic activity">
    <reaction evidence="8">
        <text>L-seryl-[protein] + ATP = O-phospho-L-seryl-[protein] + ADP + H(+)</text>
        <dbReference type="Rhea" id="RHEA:17989"/>
        <dbReference type="Rhea" id="RHEA-COMP:9863"/>
        <dbReference type="Rhea" id="RHEA-COMP:11604"/>
        <dbReference type="ChEBI" id="CHEBI:15378"/>
        <dbReference type="ChEBI" id="CHEBI:29999"/>
        <dbReference type="ChEBI" id="CHEBI:30616"/>
        <dbReference type="ChEBI" id="CHEBI:83421"/>
        <dbReference type="ChEBI" id="CHEBI:456216"/>
        <dbReference type="EC" id="2.7.11.1"/>
    </reaction>
</comment>
<dbReference type="SMART" id="SM00220">
    <property type="entry name" value="S_TKc"/>
    <property type="match status" value="1"/>
</dbReference>
<dbReference type="GO" id="GO:0035556">
    <property type="term" value="P:intracellular signal transduction"/>
    <property type="evidence" value="ECO:0007669"/>
    <property type="project" value="TreeGrafter"/>
</dbReference>
<name>A0A0D2P2Y7_HYPSF</name>
<protein>
    <recommendedName>
        <fullName evidence="1">non-specific serine/threonine protein kinase</fullName>
        <ecNumber evidence="1">2.7.11.1</ecNumber>
    </recommendedName>
</protein>
<comment type="catalytic activity">
    <reaction evidence="7">
        <text>L-threonyl-[protein] + ATP = O-phospho-L-threonyl-[protein] + ADP + H(+)</text>
        <dbReference type="Rhea" id="RHEA:46608"/>
        <dbReference type="Rhea" id="RHEA-COMP:11060"/>
        <dbReference type="Rhea" id="RHEA-COMP:11605"/>
        <dbReference type="ChEBI" id="CHEBI:15378"/>
        <dbReference type="ChEBI" id="CHEBI:30013"/>
        <dbReference type="ChEBI" id="CHEBI:30616"/>
        <dbReference type="ChEBI" id="CHEBI:61977"/>
        <dbReference type="ChEBI" id="CHEBI:456216"/>
        <dbReference type="EC" id="2.7.11.1"/>
    </reaction>
</comment>